<dbReference type="RefSeq" id="WP_074760918.1">
    <property type="nucleotide sequence ID" value="NZ_FNRF01000002.1"/>
</dbReference>
<dbReference type="AlphaFoldDB" id="A0A1H4B6H7"/>
<evidence type="ECO:0000313" key="2">
    <source>
        <dbReference type="Proteomes" id="UP000182257"/>
    </source>
</evidence>
<protein>
    <submittedName>
        <fullName evidence="1">Uncharacterized protein</fullName>
    </submittedName>
</protein>
<gene>
    <name evidence="1" type="ORF">SAMN05216462_1541</name>
</gene>
<dbReference type="EMBL" id="FNRF01000002">
    <property type="protein sequence ID" value="SEA43729.1"/>
    <property type="molecule type" value="Genomic_DNA"/>
</dbReference>
<organism evidence="1 2">
    <name type="scientific">Xylanibacter ruminicola</name>
    <name type="common">Prevotella ruminicola</name>
    <dbReference type="NCBI Taxonomy" id="839"/>
    <lineage>
        <taxon>Bacteria</taxon>
        <taxon>Pseudomonadati</taxon>
        <taxon>Bacteroidota</taxon>
        <taxon>Bacteroidia</taxon>
        <taxon>Bacteroidales</taxon>
        <taxon>Prevotellaceae</taxon>
        <taxon>Xylanibacter</taxon>
    </lineage>
</organism>
<sequence length="80" mass="9295">MNEIFIKKVRNNNDVMIKCCCASCQHRLIRADGKRVCANMLLVVEQKFTCQRWLLREGLQNAGMGGGMIRHRVRKEVVIY</sequence>
<name>A0A1H4B6H7_XYLRU</name>
<dbReference type="Proteomes" id="UP000182257">
    <property type="component" value="Unassembled WGS sequence"/>
</dbReference>
<accession>A0A1H4B6H7</accession>
<proteinExistence type="predicted"/>
<reference evidence="1 2" key="1">
    <citation type="submission" date="2016-10" db="EMBL/GenBank/DDBJ databases">
        <authorList>
            <person name="de Groot N.N."/>
        </authorList>
    </citation>
    <scope>NUCLEOTIDE SEQUENCE [LARGE SCALE GENOMIC DNA]</scope>
    <source>
        <strain evidence="1 2">D31d</strain>
    </source>
</reference>
<dbReference type="OrthoDB" id="1073377at2"/>
<evidence type="ECO:0000313" key="1">
    <source>
        <dbReference type="EMBL" id="SEA43729.1"/>
    </source>
</evidence>